<comment type="caution">
    <text evidence="3">The sequence shown here is derived from an EMBL/GenBank/DDBJ whole genome shotgun (WGS) entry which is preliminary data.</text>
</comment>
<evidence type="ECO:0000313" key="3">
    <source>
        <dbReference type="EMBL" id="CAE7422107.1"/>
    </source>
</evidence>
<evidence type="ECO:0000256" key="1">
    <source>
        <dbReference type="SAM" id="MobiDB-lite"/>
    </source>
</evidence>
<dbReference type="EMBL" id="CAJNDS010002303">
    <property type="protein sequence ID" value="CAE7422107.1"/>
    <property type="molecule type" value="Genomic_DNA"/>
</dbReference>
<feature type="region of interest" description="Disordered" evidence="1">
    <location>
        <begin position="1469"/>
        <end position="1489"/>
    </location>
</feature>
<feature type="region of interest" description="Disordered" evidence="1">
    <location>
        <begin position="420"/>
        <end position="469"/>
    </location>
</feature>
<dbReference type="InterPro" id="IPR036397">
    <property type="entry name" value="RNaseH_sf"/>
</dbReference>
<dbReference type="GO" id="GO:0015074">
    <property type="term" value="P:DNA integration"/>
    <property type="evidence" value="ECO:0007669"/>
    <property type="project" value="InterPro"/>
</dbReference>
<reference evidence="3" key="1">
    <citation type="submission" date="2021-02" db="EMBL/GenBank/DDBJ databases">
        <authorList>
            <person name="Dougan E. K."/>
            <person name="Rhodes N."/>
            <person name="Thang M."/>
            <person name="Chan C."/>
        </authorList>
    </citation>
    <scope>NUCLEOTIDE SEQUENCE</scope>
</reference>
<evidence type="ECO:0000259" key="2">
    <source>
        <dbReference type="PROSITE" id="PS50994"/>
    </source>
</evidence>
<feature type="region of interest" description="Disordered" evidence="1">
    <location>
        <begin position="2075"/>
        <end position="2103"/>
    </location>
</feature>
<feature type="compositionally biased region" description="Gly residues" evidence="1">
    <location>
        <begin position="440"/>
        <end position="451"/>
    </location>
</feature>
<name>A0A812R6H1_9DINO</name>
<feature type="region of interest" description="Disordered" evidence="1">
    <location>
        <begin position="287"/>
        <end position="320"/>
    </location>
</feature>
<feature type="compositionally biased region" description="Polar residues" evidence="1">
    <location>
        <begin position="2094"/>
        <end position="2103"/>
    </location>
</feature>
<organism evidence="3 4">
    <name type="scientific">Symbiodinium natans</name>
    <dbReference type="NCBI Taxonomy" id="878477"/>
    <lineage>
        <taxon>Eukaryota</taxon>
        <taxon>Sar</taxon>
        <taxon>Alveolata</taxon>
        <taxon>Dinophyceae</taxon>
        <taxon>Suessiales</taxon>
        <taxon>Symbiodiniaceae</taxon>
        <taxon>Symbiodinium</taxon>
    </lineage>
</organism>
<dbReference type="GO" id="GO:0008270">
    <property type="term" value="F:zinc ion binding"/>
    <property type="evidence" value="ECO:0007669"/>
    <property type="project" value="InterPro"/>
</dbReference>
<dbReference type="InterPro" id="IPR012337">
    <property type="entry name" value="RNaseH-like_sf"/>
</dbReference>
<feature type="compositionally biased region" description="Low complexity" evidence="1">
    <location>
        <begin position="287"/>
        <end position="302"/>
    </location>
</feature>
<feature type="compositionally biased region" description="Polar residues" evidence="1">
    <location>
        <begin position="889"/>
        <end position="901"/>
    </location>
</feature>
<dbReference type="Pfam" id="PF07727">
    <property type="entry name" value="RVT_2"/>
    <property type="match status" value="1"/>
</dbReference>
<dbReference type="Proteomes" id="UP000604046">
    <property type="component" value="Unassembled WGS sequence"/>
</dbReference>
<feature type="compositionally biased region" description="Basic and acidic residues" evidence="1">
    <location>
        <begin position="833"/>
        <end position="844"/>
    </location>
</feature>
<feature type="region of interest" description="Disordered" evidence="1">
    <location>
        <begin position="816"/>
        <end position="985"/>
    </location>
</feature>
<dbReference type="InterPro" id="IPR036875">
    <property type="entry name" value="Znf_CCHC_sf"/>
</dbReference>
<feature type="compositionally biased region" description="Low complexity" evidence="1">
    <location>
        <begin position="47"/>
        <end position="60"/>
    </location>
</feature>
<feature type="region of interest" description="Disordered" evidence="1">
    <location>
        <begin position="2168"/>
        <end position="2195"/>
    </location>
</feature>
<feature type="region of interest" description="Disordered" evidence="1">
    <location>
        <begin position="17"/>
        <end position="92"/>
    </location>
</feature>
<accession>A0A812R6H1</accession>
<proteinExistence type="predicted"/>
<dbReference type="InterPro" id="IPR001584">
    <property type="entry name" value="Integrase_cat-core"/>
</dbReference>
<feature type="compositionally biased region" description="Low complexity" evidence="1">
    <location>
        <begin position="2184"/>
        <end position="2195"/>
    </location>
</feature>
<dbReference type="SUPFAM" id="SSF53098">
    <property type="entry name" value="Ribonuclease H-like"/>
    <property type="match status" value="1"/>
</dbReference>
<feature type="compositionally biased region" description="Low complexity" evidence="1">
    <location>
        <begin position="848"/>
        <end position="876"/>
    </location>
</feature>
<feature type="compositionally biased region" description="Low complexity" evidence="1">
    <location>
        <begin position="960"/>
        <end position="973"/>
    </location>
</feature>
<keyword evidence="4" id="KW-1185">Reference proteome</keyword>
<feature type="domain" description="Integrase catalytic" evidence="2">
    <location>
        <begin position="1573"/>
        <end position="1737"/>
    </location>
</feature>
<dbReference type="GO" id="GO:0003676">
    <property type="term" value="F:nucleic acid binding"/>
    <property type="evidence" value="ECO:0007669"/>
    <property type="project" value="InterPro"/>
</dbReference>
<dbReference type="PROSITE" id="PS50994">
    <property type="entry name" value="INTEGRASE"/>
    <property type="match status" value="1"/>
</dbReference>
<gene>
    <name evidence="3" type="ORF">SNAT2548_LOCUS22951</name>
</gene>
<evidence type="ECO:0000313" key="4">
    <source>
        <dbReference type="Proteomes" id="UP000604046"/>
    </source>
</evidence>
<sequence length="3015" mass="336726">MATHGFFDDDLYDFGAAAHEDPDGADSAELSDRNPGSVELGDDGAGSRLESANGSASSSTTRRRRRGQRGGKGGLGDAGPEKKWRSGAIPTAPAFDGDVEANPYCLRLYRRKLMRWVRLTKEYLPASEQALRALEQLRGDAELEFEEIDDSRFDHPDGISRLLQDLEVSFGERELFRQGGVIREFESIGRMQGESITAYIRRFRLLERKLAENKVPVYPEAARVVKLLDGLRLDEKATSTVLLAAGNKYDMKAVLEALRIQYPPGMSVTGVPKGLATLAIRTSRSTSSRASSFKSSSTATSSRRSRASKGSRWTQWQTGWEDALPEEPAVDIDFEEDEPENYLTNEIDYVEEPNEEPEVLDEAEEELVPEYPDYQEADESFEPEPSKDMNALLAAAEALTVTSKRLASLVQARGYYHVDGKSKGKSKSAGAEKKGKGKGGHMGAKSGGKSGKGTRKGMGKQGGKGSGDKQARLRGSLCLGCGAADHWVRDCPHMSSYQAQLASADLELDPEGSPVHCWMTSASLELPAHSRENCQAEPVYHVPRPPSIMLSTCMDASYLIADTGCQRQVAGVKWHEQRVHEILPLQRESHAEVCKFSFGPADGLPSLGRHLYPAGIAGELVALGISEIDSAAPGLLSRPTMEALGAVPDLLEGKVFFRALGGRSTRLYLSPCRHLALKIDEWPEHSVDWTNMLEQVTCSAHGPPDVYHKNMFPPERELVHTTQQAVLYYSAASLKPRLKDKILEMFMEPCTAVTMMTTQAAMAAAAHLQLNKYPKEPDKCSHPQGTRNYSAAGTRIQICDVCGSRWVIMANGSTVEATPKANPNARTPLDLSDAAKQRIKDSKKATAKGKAAGGTPSSGSLSQPSSGYSRVSSLVSPRLQAPPPPRPSTAMQQAAGQTRSQIPKAYRMNGQPPRRSLYPQDQRSMISEPDTQDDGLSDNMSVINPSEGEGSRQRVRQWQRGNLGNRGRGLPLRQAQPPPLENPNDQDWTGADEAQEAAEFHDYMMARNHDPNYWEEMMDRDDWDEDMRARMPPDMRDRECFMIKRGTRKRLSGMARSLWQDWQAEAKVYMSRAQKCRSLRKHKVDVVEVYGGHAAITEFAIKEGLRVLQPVDQIYGHALNSMADFDWLEKTLERWLPVLVIWEISCTAWTSLQHLSRSAEEIEALRALQRRAINSMVRIIMKLQSMGVHFLIENPYGTAFWKQPGLLKLQALPGVEFRMGCMCEFGLCDGHGQLLKKPTGWLSDMPELLDELARPCSGQHEHGQCIGGNVAKKAQVYTNQLARACIRGLKQGLRRLGDERWNRYYLTESDLPGEPLVWTGDINHGDTPEDFELHWEPPGELKVDIYFLDINRHTESWQPLLREAEGRFKNITTNTITLKPSPFFEKVKSLVPWTLQRVQLSKAPKQRRLPDEVLMNGAKHRGAALWCNDDEIRLEAEEIKAIAHAPASKYEKPVRLAIYFYGVAPASSMNPSEDAQPEPPRQPAQPEQVDVSDRMLPHQPGYRDISFPGIDVPMWIQQVLRRLHCNLGHPPKEVLVRQLALANASETAIKGARHLRCEVCLRVAPPHQPRAVKAYQPKRFNDRVCLDIVYIKDICKKVHMYLNCVDDATSYQAASYIHDRTEDTIIRSLLNGWFTFFGPPDEMAVDAEGAFRGMKFEMLHAQMNVDIRCIPPDAHWQLGKAERHGQALKWNAARLVSQFAASTVPEVNVCVAMATHAKNTLIRRSGSSPCQWVFGRNPKLPASLLSDGGSIESCQLTADSDRLQQIEAVRTQAMMNHHQFEAHAALRAALLRKSRPYRGQLFPGQKVAYYRLRSTQFDGEGSTEGYRQGIVLALDRNPSSNVAVNVWVRNSRGRVVQCAPEQVRPVFGEQEWWTPDGQDLEVLKNVDQAFPVLDADGRPTEPAMLNPVLMLPPTPAPSTPVSLALLQIVHIYPINVLNQVLLVSLALIQIVHIYPINVPNLVLHMWASGSGLTQELERLMTEEYPELRGLKRQPDIPTSELDAHVKSAPAQPTGPFPEGQEILLTFCQQCGDQHRVRQGDLSVCARCSCGDFVDSPKDVVSWYDEIQEREAFDKILVPGGKTKGPGGAPEHSSPDSLPQTLSSEDAGYDNLFFEQFSCKPVRNSMHRLEVLRRHGREATLRSGWDGSPEEVQAAYVQNAFLTAAHHFGDHDQDETTSAKKEGETTAWTTTTSSTPTTLTERLASQMLEQGDFSHQTCHQILDTLEFKRKTTTTRQAMETEAEDSGTLLLGLYSYGANVGLTNATAHYRKLAQYLAAYLKNHGMSSGVTSIQVTKNAVAKPHKDVNNAAGSLNWHVSLGNYRGGKLWVESSSQKFPDDPRTVQRDIEGQLRRGYLTDVRQRLISFDPKCFHFTEDYQGERYGITAFHTRLYAQATSGDRARLAQLGFPRPIPNRTWLSEPAFSAYPVKLQSEAADEGETLLAMESSAEEGDDGTFETRRAAKQARKKEVPWQSMTPEEVPEFVRALQQEWSEWERWSSCKPVWVRAGEVAAHLILRSRVCYRWKPTADGGQKPKARIVVLGFRDPHLPWLARDAPVLSRTAFHLILQWAASHQVKLHNADCKSAFLQGDPDVERPENIYMRPPQDPVAQEANPDWQDSRLLYRLTAPVYGQANAPRQWYEHVVRILQALGWVRHTLDPCLFLWKQDGYVVAVLGIHVDDLIAGALKDHEKTLKDVEKSFTWGSPWTDSDFVFVGRHIKQWPDGSITVDQASYVSEVPTTKVKLEDDVKLSGHPALVTEFRSGIGSLQWLAGTTRGDIAADVSLIQRSPADLCVSDLKEVNGVLRYVRATSDAYFKVVPLSFADLILVCYGDSGWANAPGHKSQGGLVITATTKKALTQRQDASLLEWKSYRHQRVLRSTLAAEAASLDKAYDHGHYMAMMLSEMMDGRFLATMNERPLCEVVPVTDARSLWDSIHRLSTNFQEKRVEIDVAALRQTCKGLRWVPTESQMADALTKRSKSLRDQFRQWMASPFVTLVDSKQPSDVVTGADANKAWRN</sequence>
<dbReference type="SUPFAM" id="SSF57756">
    <property type="entry name" value="Retrovirus zinc finger-like domains"/>
    <property type="match status" value="1"/>
</dbReference>
<dbReference type="Gene3D" id="3.30.420.10">
    <property type="entry name" value="Ribonuclease H-like superfamily/Ribonuclease H"/>
    <property type="match status" value="1"/>
</dbReference>
<dbReference type="InterPro" id="IPR013103">
    <property type="entry name" value="RVT_2"/>
</dbReference>
<protein>
    <recommendedName>
        <fullName evidence="2">Integrase catalytic domain-containing protein</fullName>
    </recommendedName>
</protein>
<dbReference type="OrthoDB" id="413361at2759"/>